<evidence type="ECO:0000256" key="2">
    <source>
        <dbReference type="ARBA" id="ARBA00010066"/>
    </source>
</evidence>
<name>A0A9W7M6U9_HIBTR</name>
<dbReference type="EMBL" id="BSYR01000023">
    <property type="protein sequence ID" value="GMI89809.1"/>
    <property type="molecule type" value="Genomic_DNA"/>
</dbReference>
<protein>
    <recommendedName>
        <fullName evidence="6">V-type proton ATPase subunit G</fullName>
    </recommendedName>
</protein>
<keyword evidence="3 6" id="KW-0813">Transport</keyword>
<dbReference type="GO" id="GO:0046961">
    <property type="term" value="F:proton-transporting ATPase activity, rotational mechanism"/>
    <property type="evidence" value="ECO:0007669"/>
    <property type="project" value="InterPro"/>
</dbReference>
<dbReference type="Proteomes" id="UP001165190">
    <property type="component" value="Unassembled WGS sequence"/>
</dbReference>
<dbReference type="NCBIfam" id="TIGR01147">
    <property type="entry name" value="V_ATP_synt_G"/>
    <property type="match status" value="1"/>
</dbReference>
<gene>
    <name evidence="8" type="ORF">HRI_002650200</name>
</gene>
<dbReference type="GO" id="GO:0016887">
    <property type="term" value="F:ATP hydrolysis activity"/>
    <property type="evidence" value="ECO:0007669"/>
    <property type="project" value="TreeGrafter"/>
</dbReference>
<comment type="similarity">
    <text evidence="2 6">Belongs to the V-ATPase G subunit family.</text>
</comment>
<keyword evidence="4 6" id="KW-0375">Hydrogen ion transport</keyword>
<dbReference type="PANTHER" id="PTHR12713">
    <property type="entry name" value="VACUOLAR ATP SYNTHASE SUBUNIT G"/>
    <property type="match status" value="1"/>
</dbReference>
<dbReference type="GO" id="GO:0000221">
    <property type="term" value="C:vacuolar proton-transporting V-type ATPase, V1 domain"/>
    <property type="evidence" value="ECO:0007669"/>
    <property type="project" value="TreeGrafter"/>
</dbReference>
<dbReference type="FunFam" id="1.20.5.2950:FF:000001">
    <property type="entry name" value="V-type proton ATPase subunit G"/>
    <property type="match status" value="1"/>
</dbReference>
<evidence type="ECO:0000256" key="6">
    <source>
        <dbReference type="RuleBase" id="RU364019"/>
    </source>
</evidence>
<sequence>MDSFKGQGGIQMLLTAEQEAQHIVSSARNMKIGRLKQAKDEAEREVALYRTQMEAEYQNKISESTGSSGSTVKKLEDETDRKIKALTKSTSMVSKEVVDMLIKHITTIKI</sequence>
<dbReference type="AlphaFoldDB" id="A0A9W7M6U9"/>
<comment type="function">
    <text evidence="1">Catalytic subunit of the peripheral V1 complex of vacuolar ATPase (V-ATPase). V-ATPase is responsible for acidifying a variety of intracellular compartments in eukaryotic cells.</text>
</comment>
<dbReference type="Gene3D" id="1.20.5.2950">
    <property type="match status" value="1"/>
</dbReference>
<dbReference type="InterPro" id="IPR005124">
    <property type="entry name" value="V-ATPase_G"/>
</dbReference>
<evidence type="ECO:0000256" key="4">
    <source>
        <dbReference type="ARBA" id="ARBA00022781"/>
    </source>
</evidence>
<keyword evidence="7" id="KW-0175">Coiled coil</keyword>
<keyword evidence="9" id="KW-1185">Reference proteome</keyword>
<proteinExistence type="inferred from homology"/>
<reference evidence="8" key="1">
    <citation type="submission" date="2023-05" db="EMBL/GenBank/DDBJ databases">
        <title>Genome and transcriptome analyses reveal genes involved in the formation of fine ridges on petal epidermal cells in Hibiscus trionum.</title>
        <authorList>
            <person name="Koshimizu S."/>
            <person name="Masuda S."/>
            <person name="Ishii T."/>
            <person name="Shirasu K."/>
            <person name="Hoshino A."/>
            <person name="Arita M."/>
        </authorList>
    </citation>
    <scope>NUCLEOTIDE SEQUENCE</scope>
    <source>
        <strain evidence="8">Hamamatsu line</strain>
    </source>
</reference>
<evidence type="ECO:0000256" key="7">
    <source>
        <dbReference type="SAM" id="Coils"/>
    </source>
</evidence>
<evidence type="ECO:0000313" key="8">
    <source>
        <dbReference type="EMBL" id="GMI89809.1"/>
    </source>
</evidence>
<organism evidence="8 9">
    <name type="scientific">Hibiscus trionum</name>
    <name type="common">Flower of an hour</name>
    <dbReference type="NCBI Taxonomy" id="183268"/>
    <lineage>
        <taxon>Eukaryota</taxon>
        <taxon>Viridiplantae</taxon>
        <taxon>Streptophyta</taxon>
        <taxon>Embryophyta</taxon>
        <taxon>Tracheophyta</taxon>
        <taxon>Spermatophyta</taxon>
        <taxon>Magnoliopsida</taxon>
        <taxon>eudicotyledons</taxon>
        <taxon>Gunneridae</taxon>
        <taxon>Pentapetalae</taxon>
        <taxon>rosids</taxon>
        <taxon>malvids</taxon>
        <taxon>Malvales</taxon>
        <taxon>Malvaceae</taxon>
        <taxon>Malvoideae</taxon>
        <taxon>Hibiscus</taxon>
    </lineage>
</organism>
<evidence type="ECO:0000256" key="1">
    <source>
        <dbReference type="ARBA" id="ARBA00003847"/>
    </source>
</evidence>
<evidence type="ECO:0000313" key="9">
    <source>
        <dbReference type="Proteomes" id="UP001165190"/>
    </source>
</evidence>
<dbReference type="OrthoDB" id="250802at2759"/>
<evidence type="ECO:0000256" key="3">
    <source>
        <dbReference type="ARBA" id="ARBA00022448"/>
    </source>
</evidence>
<comment type="caution">
    <text evidence="8">The sequence shown here is derived from an EMBL/GenBank/DDBJ whole genome shotgun (WGS) entry which is preliminary data.</text>
</comment>
<dbReference type="Pfam" id="PF03179">
    <property type="entry name" value="V-ATPase_G"/>
    <property type="match status" value="1"/>
</dbReference>
<comment type="function">
    <text evidence="6">Subunit of the V1 complex of vacuolar(H+)-ATPase (V-ATPase), a multisubunit enzyme composed of a peripheral complex (V1) that hydrolyzes ATP and a membrane integral complex (V0) that translocates protons. V-ATPase is responsible for acidifying and maintaining the pH of intracellular compartments and in some cell types, is targeted to the plasma membrane, where it is responsible for acidifying the extracellular environment.</text>
</comment>
<feature type="coiled-coil region" evidence="7">
    <location>
        <begin position="32"/>
        <end position="59"/>
    </location>
</feature>
<comment type="subunit">
    <text evidence="6">V-ATPase is a heteromultimeric enzyme made up of two complexes: the ATP-hydrolytic V1 complex and the proton translocation V0 complex.</text>
</comment>
<keyword evidence="5 6" id="KW-0406">Ion transport</keyword>
<evidence type="ECO:0000256" key="5">
    <source>
        <dbReference type="ARBA" id="ARBA00023065"/>
    </source>
</evidence>
<dbReference type="PANTHER" id="PTHR12713:SF27">
    <property type="entry name" value="V-TYPE PROTON ATPASE SUBUNIT G3"/>
    <property type="match status" value="1"/>
</dbReference>
<accession>A0A9W7M6U9</accession>